<reference evidence="3" key="1">
    <citation type="submission" date="2025-08" db="UniProtKB">
        <authorList>
            <consortium name="RefSeq"/>
        </authorList>
    </citation>
    <scope>IDENTIFICATION</scope>
    <source>
        <tissue evidence="3">Whole organism</tissue>
    </source>
</reference>
<feature type="region of interest" description="Disordered" evidence="1">
    <location>
        <begin position="47"/>
        <end position="68"/>
    </location>
</feature>
<name>A0A9C6X3F7_FRAOC</name>
<dbReference type="Proteomes" id="UP000504606">
    <property type="component" value="Unplaced"/>
</dbReference>
<dbReference type="RefSeq" id="XP_052128448.1">
    <property type="nucleotide sequence ID" value="XM_052272488.1"/>
</dbReference>
<dbReference type="OrthoDB" id="10653980at2759"/>
<sequence>MKDTRGVERGACKNCPECEAYEIEENAVRSNCNYCNCPATGHHAIEASQPTTASNSRESTTPNSSVVTLTPVSASTPAVPVRSSSVITLDVDNVTDPFLQSLLVQQTSTANEVFFGTRITTVKIFLFLCQ</sequence>
<evidence type="ECO:0000313" key="3">
    <source>
        <dbReference type="RefSeq" id="XP_052128448.1"/>
    </source>
</evidence>
<dbReference type="GeneID" id="127750549"/>
<evidence type="ECO:0000313" key="2">
    <source>
        <dbReference type="Proteomes" id="UP000504606"/>
    </source>
</evidence>
<proteinExistence type="predicted"/>
<dbReference type="AlphaFoldDB" id="A0A9C6X3F7"/>
<organism evidence="2 3">
    <name type="scientific">Frankliniella occidentalis</name>
    <name type="common">Western flower thrips</name>
    <name type="synonym">Euthrips occidentalis</name>
    <dbReference type="NCBI Taxonomy" id="133901"/>
    <lineage>
        <taxon>Eukaryota</taxon>
        <taxon>Metazoa</taxon>
        <taxon>Ecdysozoa</taxon>
        <taxon>Arthropoda</taxon>
        <taxon>Hexapoda</taxon>
        <taxon>Insecta</taxon>
        <taxon>Pterygota</taxon>
        <taxon>Neoptera</taxon>
        <taxon>Paraneoptera</taxon>
        <taxon>Thysanoptera</taxon>
        <taxon>Terebrantia</taxon>
        <taxon>Thripoidea</taxon>
        <taxon>Thripidae</taxon>
        <taxon>Frankliniella</taxon>
    </lineage>
</organism>
<evidence type="ECO:0000256" key="1">
    <source>
        <dbReference type="SAM" id="MobiDB-lite"/>
    </source>
</evidence>
<feature type="compositionally biased region" description="Polar residues" evidence="1">
    <location>
        <begin position="48"/>
        <end position="68"/>
    </location>
</feature>
<accession>A0A9C6X3F7</accession>
<gene>
    <name evidence="3" type="primary">LOC127750549</name>
</gene>
<keyword evidence="2" id="KW-1185">Reference proteome</keyword>
<protein>
    <submittedName>
        <fullName evidence="3">Uncharacterized protein LOC127750549</fullName>
    </submittedName>
</protein>
<dbReference type="KEGG" id="foc:127750549"/>